<dbReference type="EMBL" id="PZJG01000001">
    <property type="protein sequence ID" value="RAK50200.1"/>
    <property type="molecule type" value="Genomic_DNA"/>
</dbReference>
<sequence>MSNENGFESQVDQINKLLDVNKTVTLEVRKKAAEYFISKLKPNIPVSKRNAKHMNAALDVRIEGDEVKVYFEDYAFYWRFVDKGTSKQRAQNFVTRTLTAEEQRIKDIMINEIVEKMEA</sequence>
<dbReference type="OrthoDB" id="2185640at2"/>
<gene>
    <name evidence="1" type="ORF">BHX94_01685</name>
</gene>
<dbReference type="InterPro" id="IPR010064">
    <property type="entry name" value="HK97-gp10_tail"/>
</dbReference>
<proteinExistence type="predicted"/>
<dbReference type="Pfam" id="PF04883">
    <property type="entry name" value="HK97-gp10_like"/>
    <property type="match status" value="1"/>
</dbReference>
<name>A0A328A6S1_9STAP</name>
<accession>A0A328A6S1</accession>
<dbReference type="RefSeq" id="WP_111744747.1">
    <property type="nucleotide sequence ID" value="NZ_JBHSQY010000001.1"/>
</dbReference>
<dbReference type="Proteomes" id="UP000249579">
    <property type="component" value="Unassembled WGS sequence"/>
</dbReference>
<evidence type="ECO:0008006" key="3">
    <source>
        <dbReference type="Google" id="ProtNLM"/>
    </source>
</evidence>
<organism evidence="1 2">
    <name type="scientific">Macrococcoides bohemicum</name>
    <dbReference type="NCBI Taxonomy" id="1903056"/>
    <lineage>
        <taxon>Bacteria</taxon>
        <taxon>Bacillati</taxon>
        <taxon>Bacillota</taxon>
        <taxon>Bacilli</taxon>
        <taxon>Bacillales</taxon>
        <taxon>Staphylococcaceae</taxon>
        <taxon>Macrococcoides</taxon>
    </lineage>
</organism>
<evidence type="ECO:0000313" key="2">
    <source>
        <dbReference type="Proteomes" id="UP000249579"/>
    </source>
</evidence>
<evidence type="ECO:0000313" key="1">
    <source>
        <dbReference type="EMBL" id="RAK50200.1"/>
    </source>
</evidence>
<dbReference type="NCBIfam" id="TIGR01725">
    <property type="entry name" value="phge_HK97_gp10"/>
    <property type="match status" value="1"/>
</dbReference>
<comment type="caution">
    <text evidence="1">The sequence shown here is derived from an EMBL/GenBank/DDBJ whole genome shotgun (WGS) entry which is preliminary data.</text>
</comment>
<reference evidence="1 2" key="1">
    <citation type="journal article" date="2018" name="Front. Microbiol.">
        <title>Description and Comparative Genomics of Macrococcus caseolyticus subsp. hominis subsp. nov., Macrococcus goetzii sp. nov., Macrococcus epidermidis sp. nov., and Macrococcus bohemicus sp. nov., Novel Macrococci From Human Clinical Material With Virulence Potential and Suspected Uptake of Foreign DNA by Natural Transformation.</title>
        <authorList>
            <person name="Maslanova I."/>
            <person name="Wertheimer Z."/>
            <person name="Sedlacek I."/>
            <person name="Svec P."/>
            <person name="Indrakova A."/>
            <person name="Kovarovic V."/>
            <person name="Schumann P."/>
            <person name="Sproer C."/>
            <person name="Kralova S."/>
            <person name="Sedo O."/>
            <person name="Kristofova L."/>
            <person name="Vrbovska V."/>
            <person name="Fuzik T."/>
            <person name="Petras P."/>
            <person name="Zdrahal Z."/>
            <person name="Ruzickova V."/>
            <person name="Doskar J."/>
            <person name="Pantucek R."/>
        </authorList>
    </citation>
    <scope>NUCLEOTIDE SEQUENCE [LARGE SCALE GENOMIC DNA]</scope>
    <source>
        <strain evidence="1 2">03/115</strain>
    </source>
</reference>
<protein>
    <recommendedName>
        <fullName evidence="3">HK97 gp10 family phage protein</fullName>
    </recommendedName>
</protein>
<dbReference type="AlphaFoldDB" id="A0A328A6S1"/>